<feature type="region of interest" description="Disordered" evidence="1">
    <location>
        <begin position="46"/>
        <end position="70"/>
    </location>
</feature>
<sequence>MRYRSTLHRVISVGKERYSVAFFLQPNPDFMVECFESCCSDACPPSSVRTHTGTSPRSSRVSQEKDSSGLVGISLSGRRPHVCRRLRKIVRRLKSSPSTSSNVDSWEEAAFVKVPQERRRETENRLTATFYPPDHWRSLRSVIPDRPIPLHFHFNNFNIRLHLAR</sequence>
<evidence type="ECO:0000256" key="1">
    <source>
        <dbReference type="SAM" id="MobiDB-lite"/>
    </source>
</evidence>
<evidence type="ECO:0008006" key="4">
    <source>
        <dbReference type="Google" id="ProtNLM"/>
    </source>
</evidence>
<accession>A0ABR2MX53</accession>
<organism evidence="2 3">
    <name type="scientific">Platanthera guangdongensis</name>
    <dbReference type="NCBI Taxonomy" id="2320717"/>
    <lineage>
        <taxon>Eukaryota</taxon>
        <taxon>Viridiplantae</taxon>
        <taxon>Streptophyta</taxon>
        <taxon>Embryophyta</taxon>
        <taxon>Tracheophyta</taxon>
        <taxon>Spermatophyta</taxon>
        <taxon>Magnoliopsida</taxon>
        <taxon>Liliopsida</taxon>
        <taxon>Asparagales</taxon>
        <taxon>Orchidaceae</taxon>
        <taxon>Orchidoideae</taxon>
        <taxon>Orchideae</taxon>
        <taxon>Orchidinae</taxon>
        <taxon>Platanthera</taxon>
    </lineage>
</organism>
<evidence type="ECO:0000313" key="3">
    <source>
        <dbReference type="Proteomes" id="UP001412067"/>
    </source>
</evidence>
<gene>
    <name evidence="2" type="ORF">KSP40_PGU020212</name>
</gene>
<protein>
    <recommendedName>
        <fullName evidence="4">Isopenicillin N synthase-like Fe(2+) 2OG dioxygenase domain-containing protein</fullName>
    </recommendedName>
</protein>
<proteinExistence type="predicted"/>
<keyword evidence="3" id="KW-1185">Reference proteome</keyword>
<dbReference type="InterPro" id="IPR027443">
    <property type="entry name" value="IPNS-like_sf"/>
</dbReference>
<feature type="compositionally biased region" description="Polar residues" evidence="1">
    <location>
        <begin position="47"/>
        <end position="61"/>
    </location>
</feature>
<dbReference type="SUPFAM" id="SSF51197">
    <property type="entry name" value="Clavaminate synthase-like"/>
    <property type="match status" value="1"/>
</dbReference>
<dbReference type="Gene3D" id="2.60.120.330">
    <property type="entry name" value="B-lactam Antibiotic, Isopenicillin N Synthase, Chain"/>
    <property type="match status" value="1"/>
</dbReference>
<dbReference type="EMBL" id="JBBWWR010000003">
    <property type="protein sequence ID" value="KAK8968800.1"/>
    <property type="molecule type" value="Genomic_DNA"/>
</dbReference>
<evidence type="ECO:0000313" key="2">
    <source>
        <dbReference type="EMBL" id="KAK8968800.1"/>
    </source>
</evidence>
<dbReference type="Proteomes" id="UP001412067">
    <property type="component" value="Unassembled WGS sequence"/>
</dbReference>
<comment type="caution">
    <text evidence="2">The sequence shown here is derived from an EMBL/GenBank/DDBJ whole genome shotgun (WGS) entry which is preliminary data.</text>
</comment>
<name>A0ABR2MX53_9ASPA</name>
<reference evidence="2 3" key="1">
    <citation type="journal article" date="2022" name="Nat. Plants">
        <title>Genomes of leafy and leafless Platanthera orchids illuminate the evolution of mycoheterotrophy.</title>
        <authorList>
            <person name="Li M.H."/>
            <person name="Liu K.W."/>
            <person name="Li Z."/>
            <person name="Lu H.C."/>
            <person name="Ye Q.L."/>
            <person name="Zhang D."/>
            <person name="Wang J.Y."/>
            <person name="Li Y.F."/>
            <person name="Zhong Z.M."/>
            <person name="Liu X."/>
            <person name="Yu X."/>
            <person name="Liu D.K."/>
            <person name="Tu X.D."/>
            <person name="Liu B."/>
            <person name="Hao Y."/>
            <person name="Liao X.Y."/>
            <person name="Jiang Y.T."/>
            <person name="Sun W.H."/>
            <person name="Chen J."/>
            <person name="Chen Y.Q."/>
            <person name="Ai Y."/>
            <person name="Zhai J.W."/>
            <person name="Wu S.S."/>
            <person name="Zhou Z."/>
            <person name="Hsiao Y.Y."/>
            <person name="Wu W.L."/>
            <person name="Chen Y.Y."/>
            <person name="Lin Y.F."/>
            <person name="Hsu J.L."/>
            <person name="Li C.Y."/>
            <person name="Wang Z.W."/>
            <person name="Zhao X."/>
            <person name="Zhong W.Y."/>
            <person name="Ma X.K."/>
            <person name="Ma L."/>
            <person name="Huang J."/>
            <person name="Chen G.Z."/>
            <person name="Huang M.Z."/>
            <person name="Huang L."/>
            <person name="Peng D.H."/>
            <person name="Luo Y.B."/>
            <person name="Zou S.Q."/>
            <person name="Chen S.P."/>
            <person name="Lan S."/>
            <person name="Tsai W.C."/>
            <person name="Van de Peer Y."/>
            <person name="Liu Z.J."/>
        </authorList>
    </citation>
    <scope>NUCLEOTIDE SEQUENCE [LARGE SCALE GENOMIC DNA]</scope>
    <source>
        <strain evidence="2">Lor288</strain>
    </source>
</reference>